<proteinExistence type="predicted"/>
<gene>
    <name evidence="1" type="ORF">WN944_022211</name>
</gene>
<evidence type="ECO:0000313" key="1">
    <source>
        <dbReference type="EMBL" id="KAK9229252.1"/>
    </source>
</evidence>
<dbReference type="AlphaFoldDB" id="A0AAP0N177"/>
<comment type="caution">
    <text evidence="1">The sequence shown here is derived from an EMBL/GenBank/DDBJ whole genome shotgun (WGS) entry which is preliminary data.</text>
</comment>
<sequence>MQNRDLFLFTADEWQNKWGRGWELKWIGYHAHALRVSNPGIANWEANASTRFRRSTISLLFWRPSWNPFCSLLSFTALILEGVGKNMGIRMPQM</sequence>
<dbReference type="EMBL" id="JBCGBO010000001">
    <property type="protein sequence ID" value="KAK9229252.1"/>
    <property type="molecule type" value="Genomic_DNA"/>
</dbReference>
<evidence type="ECO:0000313" key="2">
    <source>
        <dbReference type="Proteomes" id="UP001428341"/>
    </source>
</evidence>
<dbReference type="Proteomes" id="UP001428341">
    <property type="component" value="Unassembled WGS sequence"/>
</dbReference>
<name>A0AAP0N177_9ROSI</name>
<organism evidence="1 2">
    <name type="scientific">Citrus x changshan-huyou</name>
    <dbReference type="NCBI Taxonomy" id="2935761"/>
    <lineage>
        <taxon>Eukaryota</taxon>
        <taxon>Viridiplantae</taxon>
        <taxon>Streptophyta</taxon>
        <taxon>Embryophyta</taxon>
        <taxon>Tracheophyta</taxon>
        <taxon>Spermatophyta</taxon>
        <taxon>Magnoliopsida</taxon>
        <taxon>eudicotyledons</taxon>
        <taxon>Gunneridae</taxon>
        <taxon>Pentapetalae</taxon>
        <taxon>rosids</taxon>
        <taxon>malvids</taxon>
        <taxon>Sapindales</taxon>
        <taxon>Rutaceae</taxon>
        <taxon>Aurantioideae</taxon>
        <taxon>Citrus</taxon>
    </lineage>
</organism>
<keyword evidence="2" id="KW-1185">Reference proteome</keyword>
<protein>
    <submittedName>
        <fullName evidence="1">Uncharacterized protein</fullName>
    </submittedName>
</protein>
<accession>A0AAP0N177</accession>
<reference evidence="1 2" key="1">
    <citation type="submission" date="2024-05" db="EMBL/GenBank/DDBJ databases">
        <title>Haplotype-resolved chromosome-level genome assembly of Huyou (Citrus changshanensis).</title>
        <authorList>
            <person name="Miao C."/>
            <person name="Chen W."/>
            <person name="Wu Y."/>
            <person name="Wang L."/>
            <person name="Zhao S."/>
            <person name="Grierson D."/>
            <person name="Xu C."/>
            <person name="Chen K."/>
        </authorList>
    </citation>
    <scope>NUCLEOTIDE SEQUENCE [LARGE SCALE GENOMIC DNA]</scope>
    <source>
        <strain evidence="1">01-14</strain>
        <tissue evidence="1">Leaf</tissue>
    </source>
</reference>